<feature type="transmembrane region" description="Helical" evidence="2">
    <location>
        <begin position="265"/>
        <end position="287"/>
    </location>
</feature>
<gene>
    <name evidence="4" type="ORF">CALVIDRAFT_527350</name>
</gene>
<organism evidence="4 5">
    <name type="scientific">Calocera viscosa (strain TUFC12733)</name>
    <dbReference type="NCBI Taxonomy" id="1330018"/>
    <lineage>
        <taxon>Eukaryota</taxon>
        <taxon>Fungi</taxon>
        <taxon>Dikarya</taxon>
        <taxon>Basidiomycota</taxon>
        <taxon>Agaricomycotina</taxon>
        <taxon>Dacrymycetes</taxon>
        <taxon>Dacrymycetales</taxon>
        <taxon>Dacrymycetaceae</taxon>
        <taxon>Calocera</taxon>
    </lineage>
</organism>
<accession>A0A167MFM8</accession>
<dbReference type="EMBL" id="KV417283">
    <property type="protein sequence ID" value="KZO96662.1"/>
    <property type="molecule type" value="Genomic_DNA"/>
</dbReference>
<keyword evidence="5" id="KW-1185">Reference proteome</keyword>
<feature type="chain" id="PRO_5007890302" description="Extracellular membrane protein CFEM domain-containing protein" evidence="3">
    <location>
        <begin position="21"/>
        <end position="288"/>
    </location>
</feature>
<feature type="signal peptide" evidence="3">
    <location>
        <begin position="1"/>
        <end position="20"/>
    </location>
</feature>
<keyword evidence="3" id="KW-0732">Signal</keyword>
<keyword evidence="2" id="KW-0812">Transmembrane</keyword>
<evidence type="ECO:0000256" key="1">
    <source>
        <dbReference type="SAM" id="MobiDB-lite"/>
    </source>
</evidence>
<evidence type="ECO:0000313" key="5">
    <source>
        <dbReference type="Proteomes" id="UP000076738"/>
    </source>
</evidence>
<sequence>MQFLSTTLLLLALSAADVHARPHKASLRDISPVVARAASISARTPKPETPAIFKRQMTECPTECSADTALLNAMAECETTYTDVYEQQACICEQMAQVSSACETCILNFYGITETEWDASCADASTRVNAPSTVCPTQCTTTDDLSGLDQLGTCSDNECYCASVALLSPDCLVCILQDLGVKPEDVAAMCAEAGTGTTTGGEGDVTTTADGAVGTSGSGGGGGNNNGSNGGGNGGGSGPQTAARAATTTGGFGATSTPRSAAGKIVVGGQGVLVAGAFVLVGGLMVLL</sequence>
<name>A0A167MFM8_CALVF</name>
<feature type="compositionally biased region" description="Gly residues" evidence="1">
    <location>
        <begin position="214"/>
        <end position="238"/>
    </location>
</feature>
<dbReference type="Proteomes" id="UP000076738">
    <property type="component" value="Unassembled WGS sequence"/>
</dbReference>
<keyword evidence="2" id="KW-0472">Membrane</keyword>
<reference evidence="4 5" key="1">
    <citation type="journal article" date="2016" name="Mol. Biol. Evol.">
        <title>Comparative Genomics of Early-Diverging Mushroom-Forming Fungi Provides Insights into the Origins of Lignocellulose Decay Capabilities.</title>
        <authorList>
            <person name="Nagy L.G."/>
            <person name="Riley R."/>
            <person name="Tritt A."/>
            <person name="Adam C."/>
            <person name="Daum C."/>
            <person name="Floudas D."/>
            <person name="Sun H."/>
            <person name="Yadav J.S."/>
            <person name="Pangilinan J."/>
            <person name="Larsson K.H."/>
            <person name="Matsuura K."/>
            <person name="Barry K."/>
            <person name="Labutti K."/>
            <person name="Kuo R."/>
            <person name="Ohm R.A."/>
            <person name="Bhattacharya S.S."/>
            <person name="Shirouzu T."/>
            <person name="Yoshinaga Y."/>
            <person name="Martin F.M."/>
            <person name="Grigoriev I.V."/>
            <person name="Hibbett D.S."/>
        </authorList>
    </citation>
    <scope>NUCLEOTIDE SEQUENCE [LARGE SCALE GENOMIC DNA]</scope>
    <source>
        <strain evidence="4 5">TUFC12733</strain>
    </source>
</reference>
<dbReference type="AlphaFoldDB" id="A0A167MFM8"/>
<proteinExistence type="predicted"/>
<feature type="region of interest" description="Disordered" evidence="1">
    <location>
        <begin position="198"/>
        <end position="258"/>
    </location>
</feature>
<dbReference type="STRING" id="1330018.A0A167MFM8"/>
<evidence type="ECO:0000256" key="3">
    <source>
        <dbReference type="SAM" id="SignalP"/>
    </source>
</evidence>
<evidence type="ECO:0000256" key="2">
    <source>
        <dbReference type="SAM" id="Phobius"/>
    </source>
</evidence>
<evidence type="ECO:0008006" key="6">
    <source>
        <dbReference type="Google" id="ProtNLM"/>
    </source>
</evidence>
<protein>
    <recommendedName>
        <fullName evidence="6">Extracellular membrane protein CFEM domain-containing protein</fullName>
    </recommendedName>
</protein>
<evidence type="ECO:0000313" key="4">
    <source>
        <dbReference type="EMBL" id="KZO96662.1"/>
    </source>
</evidence>
<keyword evidence="2" id="KW-1133">Transmembrane helix</keyword>